<dbReference type="Proteomes" id="UP000309215">
    <property type="component" value="Unassembled WGS sequence"/>
</dbReference>
<dbReference type="CDD" id="cd00130">
    <property type="entry name" value="PAS"/>
    <property type="match status" value="2"/>
</dbReference>
<dbReference type="AlphaFoldDB" id="A0A4U1JGZ5"/>
<reference evidence="6 7" key="1">
    <citation type="submission" date="2019-04" db="EMBL/GenBank/DDBJ databases">
        <authorList>
            <person name="Li Y."/>
            <person name="Wang J."/>
        </authorList>
    </citation>
    <scope>NUCLEOTIDE SEQUENCE [LARGE SCALE GENOMIC DNA]</scope>
    <source>
        <strain evidence="6 7">DSM 14668</strain>
    </source>
</reference>
<dbReference type="PANTHER" id="PTHR33745:SF3">
    <property type="entry name" value="RSBT CO-ANTAGONIST PROTEIN RSBRC"/>
    <property type="match status" value="1"/>
</dbReference>
<sequence length="420" mass="46287">MDLNEHPTETHRDQDRETLLARIDLLERENVALRRTAQEAQRIFDGSCDFLQRFDLAGNFLYISAACRAVLGYEPDEMIGKASFEFLHPDDVEPTKKEQQILLAGGPPSRIELRLRRKDGVYVWMECRPVLIRGPHGEPLEFVVTAREVTERKRMEDRLRASEERFRALLAGLHVGVVMQEPSGKNVLFNPHALTLLGVTEDQLLGRTSFDPRWGAVYEDGSPCPGEVHPISVALRTGKPVRNFVHGVDRPALGDRVWLLVSAAPQFDEHGVVTGAIATFTDITARKEAEDLVRSQAHMLEEMSTPLVPIRDDIVTMPLIGTVDARRADLVLDTLLTGIAQRGARVAILDITGVSVVDSHVATTLVRAAQAARLLGAQVVLTGIRGSVAQTLVELGVDLSGLVTRSTLQGGIAWAFARRS</sequence>
<feature type="domain" description="PAC" evidence="4">
    <location>
        <begin position="109"/>
        <end position="161"/>
    </location>
</feature>
<accession>A0A4U1JGZ5</accession>
<evidence type="ECO:0000259" key="4">
    <source>
        <dbReference type="PROSITE" id="PS50113"/>
    </source>
</evidence>
<protein>
    <submittedName>
        <fullName evidence="6">PAS domain S-box protein</fullName>
    </submittedName>
</protein>
<keyword evidence="7" id="KW-1185">Reference proteome</keyword>
<feature type="domain" description="PAS" evidence="3">
    <location>
        <begin position="36"/>
        <end position="106"/>
    </location>
</feature>
<organism evidence="6 7">
    <name type="scientific">Polyangium fumosum</name>
    <dbReference type="NCBI Taxonomy" id="889272"/>
    <lineage>
        <taxon>Bacteria</taxon>
        <taxon>Pseudomonadati</taxon>
        <taxon>Myxococcota</taxon>
        <taxon>Polyangia</taxon>
        <taxon>Polyangiales</taxon>
        <taxon>Polyangiaceae</taxon>
        <taxon>Polyangium</taxon>
    </lineage>
</organism>
<feature type="coiled-coil region" evidence="2">
    <location>
        <begin position="16"/>
        <end position="43"/>
    </location>
</feature>
<dbReference type="Pfam" id="PF13426">
    <property type="entry name" value="PAS_9"/>
    <property type="match status" value="1"/>
</dbReference>
<evidence type="ECO:0000256" key="2">
    <source>
        <dbReference type="SAM" id="Coils"/>
    </source>
</evidence>
<evidence type="ECO:0000313" key="7">
    <source>
        <dbReference type="Proteomes" id="UP000309215"/>
    </source>
</evidence>
<name>A0A4U1JGZ5_9BACT</name>
<dbReference type="Gene3D" id="3.30.450.20">
    <property type="entry name" value="PAS domain"/>
    <property type="match status" value="2"/>
</dbReference>
<keyword evidence="1" id="KW-0597">Phosphoprotein</keyword>
<dbReference type="Pfam" id="PF01740">
    <property type="entry name" value="STAS"/>
    <property type="match status" value="1"/>
</dbReference>
<dbReference type="OrthoDB" id="6231at2"/>
<dbReference type="SUPFAM" id="SSF52091">
    <property type="entry name" value="SpoIIaa-like"/>
    <property type="match status" value="1"/>
</dbReference>
<dbReference type="InterPro" id="IPR035965">
    <property type="entry name" value="PAS-like_dom_sf"/>
</dbReference>
<dbReference type="Gene3D" id="3.30.750.24">
    <property type="entry name" value="STAS domain"/>
    <property type="match status" value="1"/>
</dbReference>
<evidence type="ECO:0000256" key="1">
    <source>
        <dbReference type="ARBA" id="ARBA00022553"/>
    </source>
</evidence>
<dbReference type="PROSITE" id="PS50801">
    <property type="entry name" value="STAS"/>
    <property type="match status" value="1"/>
</dbReference>
<dbReference type="SMART" id="SM00086">
    <property type="entry name" value="PAC"/>
    <property type="match status" value="2"/>
</dbReference>
<dbReference type="PANTHER" id="PTHR33745">
    <property type="entry name" value="RSBT ANTAGONIST PROTEIN RSBS-RELATED"/>
    <property type="match status" value="1"/>
</dbReference>
<dbReference type="InterPro" id="IPR001610">
    <property type="entry name" value="PAC"/>
</dbReference>
<gene>
    <name evidence="6" type="ORF">E8A74_06760</name>
</gene>
<dbReference type="InterPro" id="IPR000014">
    <property type="entry name" value="PAS"/>
</dbReference>
<dbReference type="PROSITE" id="PS50112">
    <property type="entry name" value="PAS"/>
    <property type="match status" value="2"/>
</dbReference>
<dbReference type="InterPro" id="IPR036513">
    <property type="entry name" value="STAS_dom_sf"/>
</dbReference>
<dbReference type="EMBL" id="SSMQ01000005">
    <property type="protein sequence ID" value="TKD11827.1"/>
    <property type="molecule type" value="Genomic_DNA"/>
</dbReference>
<dbReference type="InterPro" id="IPR013655">
    <property type="entry name" value="PAS_fold_3"/>
</dbReference>
<dbReference type="InterPro" id="IPR002645">
    <property type="entry name" value="STAS_dom"/>
</dbReference>
<dbReference type="SUPFAM" id="SSF55785">
    <property type="entry name" value="PYP-like sensor domain (PAS domain)"/>
    <property type="match status" value="2"/>
</dbReference>
<comment type="caution">
    <text evidence="6">The sequence shown here is derived from an EMBL/GenBank/DDBJ whole genome shotgun (WGS) entry which is preliminary data.</text>
</comment>
<feature type="domain" description="PAC" evidence="4">
    <location>
        <begin position="242"/>
        <end position="295"/>
    </location>
</feature>
<proteinExistence type="predicted"/>
<feature type="domain" description="PAS" evidence="3">
    <location>
        <begin position="162"/>
        <end position="210"/>
    </location>
</feature>
<dbReference type="CDD" id="cd07041">
    <property type="entry name" value="STAS_RsbR_RsbS_like"/>
    <property type="match status" value="1"/>
</dbReference>
<evidence type="ECO:0000313" key="6">
    <source>
        <dbReference type="EMBL" id="TKD11827.1"/>
    </source>
</evidence>
<feature type="domain" description="STAS" evidence="5">
    <location>
        <begin position="304"/>
        <end position="415"/>
    </location>
</feature>
<evidence type="ECO:0000259" key="5">
    <source>
        <dbReference type="PROSITE" id="PS50801"/>
    </source>
</evidence>
<dbReference type="NCBIfam" id="TIGR00229">
    <property type="entry name" value="sensory_box"/>
    <property type="match status" value="2"/>
</dbReference>
<keyword evidence="2" id="KW-0175">Coiled coil</keyword>
<dbReference type="SMART" id="SM00091">
    <property type="entry name" value="PAS"/>
    <property type="match status" value="2"/>
</dbReference>
<dbReference type="Pfam" id="PF08447">
    <property type="entry name" value="PAS_3"/>
    <property type="match status" value="1"/>
</dbReference>
<dbReference type="InterPro" id="IPR051932">
    <property type="entry name" value="Bact_StressResp_Reg"/>
</dbReference>
<evidence type="ECO:0000259" key="3">
    <source>
        <dbReference type="PROSITE" id="PS50112"/>
    </source>
</evidence>
<dbReference type="PROSITE" id="PS50113">
    <property type="entry name" value="PAC"/>
    <property type="match status" value="2"/>
</dbReference>
<dbReference type="InterPro" id="IPR000700">
    <property type="entry name" value="PAS-assoc_C"/>
</dbReference>